<organism evidence="4 5">
    <name type="scientific">Aplosporella prunicola CBS 121167</name>
    <dbReference type="NCBI Taxonomy" id="1176127"/>
    <lineage>
        <taxon>Eukaryota</taxon>
        <taxon>Fungi</taxon>
        <taxon>Dikarya</taxon>
        <taxon>Ascomycota</taxon>
        <taxon>Pezizomycotina</taxon>
        <taxon>Dothideomycetes</taxon>
        <taxon>Dothideomycetes incertae sedis</taxon>
        <taxon>Botryosphaeriales</taxon>
        <taxon>Aplosporellaceae</taxon>
        <taxon>Aplosporella</taxon>
    </lineage>
</organism>
<dbReference type="SUPFAM" id="SSF56601">
    <property type="entry name" value="beta-lactamase/transpeptidase-like"/>
    <property type="match status" value="1"/>
</dbReference>
<evidence type="ECO:0000259" key="3">
    <source>
        <dbReference type="Pfam" id="PF00144"/>
    </source>
</evidence>
<keyword evidence="5" id="KW-1185">Reference proteome</keyword>
<evidence type="ECO:0000313" key="5">
    <source>
        <dbReference type="Proteomes" id="UP000799438"/>
    </source>
</evidence>
<dbReference type="InterPro" id="IPR050789">
    <property type="entry name" value="Diverse_Enzym_Activities"/>
</dbReference>
<proteinExistence type="inferred from homology"/>
<dbReference type="Gene3D" id="3.40.710.10">
    <property type="entry name" value="DD-peptidase/beta-lactamase superfamily"/>
    <property type="match status" value="1"/>
</dbReference>
<name>A0A6A6B956_9PEZI</name>
<dbReference type="PANTHER" id="PTHR43283:SF17">
    <property type="entry name" value="(LOVD), PUTATIVE (AFU_ORTHOLOGUE AFUA_5G00920)-RELATED"/>
    <property type="match status" value="1"/>
</dbReference>
<gene>
    <name evidence="4" type="ORF">K452DRAFT_229224</name>
</gene>
<dbReference type="Pfam" id="PF00144">
    <property type="entry name" value="Beta-lactamase"/>
    <property type="match status" value="1"/>
</dbReference>
<comment type="similarity">
    <text evidence="1">Belongs to the class-A beta-lactamase family.</text>
</comment>
<protein>
    <recommendedName>
        <fullName evidence="3">Beta-lactamase-related domain-containing protein</fullName>
    </recommendedName>
</protein>
<dbReference type="AlphaFoldDB" id="A0A6A6B956"/>
<reference evidence="4" key="1">
    <citation type="journal article" date="2020" name="Stud. Mycol.">
        <title>101 Dothideomycetes genomes: a test case for predicting lifestyles and emergence of pathogens.</title>
        <authorList>
            <person name="Haridas S."/>
            <person name="Albert R."/>
            <person name="Binder M."/>
            <person name="Bloem J."/>
            <person name="Labutti K."/>
            <person name="Salamov A."/>
            <person name="Andreopoulos B."/>
            <person name="Baker S."/>
            <person name="Barry K."/>
            <person name="Bills G."/>
            <person name="Bluhm B."/>
            <person name="Cannon C."/>
            <person name="Castanera R."/>
            <person name="Culley D."/>
            <person name="Daum C."/>
            <person name="Ezra D."/>
            <person name="Gonzalez J."/>
            <person name="Henrissat B."/>
            <person name="Kuo A."/>
            <person name="Liang C."/>
            <person name="Lipzen A."/>
            <person name="Lutzoni F."/>
            <person name="Magnuson J."/>
            <person name="Mondo S."/>
            <person name="Nolan M."/>
            <person name="Ohm R."/>
            <person name="Pangilinan J."/>
            <person name="Park H.-J."/>
            <person name="Ramirez L."/>
            <person name="Alfaro M."/>
            <person name="Sun H."/>
            <person name="Tritt A."/>
            <person name="Yoshinaga Y."/>
            <person name="Zwiers L.-H."/>
            <person name="Turgeon B."/>
            <person name="Goodwin S."/>
            <person name="Spatafora J."/>
            <person name="Crous P."/>
            <person name="Grigoriev I."/>
        </authorList>
    </citation>
    <scope>NUCLEOTIDE SEQUENCE</scope>
    <source>
        <strain evidence="4">CBS 121167</strain>
    </source>
</reference>
<keyword evidence="2" id="KW-0378">Hydrolase</keyword>
<dbReference type="EMBL" id="ML995488">
    <property type="protein sequence ID" value="KAF2140822.1"/>
    <property type="molecule type" value="Genomic_DNA"/>
</dbReference>
<dbReference type="GO" id="GO:0016787">
    <property type="term" value="F:hydrolase activity"/>
    <property type="evidence" value="ECO:0007669"/>
    <property type="project" value="UniProtKB-KW"/>
</dbReference>
<dbReference type="InterPro" id="IPR001466">
    <property type="entry name" value="Beta-lactam-related"/>
</dbReference>
<dbReference type="InterPro" id="IPR012338">
    <property type="entry name" value="Beta-lactam/transpept-like"/>
</dbReference>
<dbReference type="RefSeq" id="XP_033396535.1">
    <property type="nucleotide sequence ID" value="XM_033537023.1"/>
</dbReference>
<dbReference type="OrthoDB" id="428260at2759"/>
<dbReference type="GeneID" id="54294519"/>
<evidence type="ECO:0000256" key="2">
    <source>
        <dbReference type="ARBA" id="ARBA00022801"/>
    </source>
</evidence>
<evidence type="ECO:0000256" key="1">
    <source>
        <dbReference type="ARBA" id="ARBA00009009"/>
    </source>
</evidence>
<feature type="domain" description="Beta-lactamase-related" evidence="3">
    <location>
        <begin position="29"/>
        <end position="381"/>
    </location>
</feature>
<dbReference type="Proteomes" id="UP000799438">
    <property type="component" value="Unassembled WGS sequence"/>
</dbReference>
<accession>A0A6A6B956</accession>
<dbReference type="PANTHER" id="PTHR43283">
    <property type="entry name" value="BETA-LACTAMASE-RELATED"/>
    <property type="match status" value="1"/>
</dbReference>
<evidence type="ECO:0000313" key="4">
    <source>
        <dbReference type="EMBL" id="KAF2140822.1"/>
    </source>
</evidence>
<sequence>MASFDETVKAFRHNCEEDKLPLPRVTLGAINKDGTFHCAKAFGEESADPTDADAVHWIASASKFVTTIAAMQCVERGQLSLDSDIAEVLPEWKDPQILTGFNDKDEPIFRPATKAVTLRQMLTHSSGMAYTFMDPLLARYHELHGNRPLIQQTIKESFHTFLLFEPGERWLYSPSIDWAGLAIERATSMPLGAYMEQQIFRPVSANDTTFHLDQRADLRARKVKNWEREGHVLVRERHPIMPDPVADDFGGAGLYATVTDMLKLYRGVLTGTLLRPATVREMFKSHLQSGTKGLDDPAEYATYRNAVWNATAFSSFRKGIWNTVPDDVPVSFGLGGLVNTAAVPGRRGENSLTWWGFPNCYWWMDLNNGVAGIYLSQLVPAGDNKTIELLTEFEKFVYSSLDKSTSGQ</sequence>